<dbReference type="GO" id="GO:0071524">
    <property type="term" value="P:pyrrolysine biosynthetic process"/>
    <property type="evidence" value="ECO:0007669"/>
    <property type="project" value="InterPro"/>
</dbReference>
<dbReference type="NCBIfam" id="TIGR03909">
    <property type="entry name" value="pyrrolys_PylC"/>
    <property type="match status" value="1"/>
</dbReference>
<dbReference type="OrthoDB" id="120341at2157"/>
<protein>
    <submittedName>
        <fullName evidence="6">3-methylornithine--L-lysine ligase PylC</fullName>
    </submittedName>
</protein>
<evidence type="ECO:0000313" key="6">
    <source>
        <dbReference type="EMBL" id="TQD28410.1"/>
    </source>
</evidence>
<feature type="domain" description="ATP-grasp" evidence="5">
    <location>
        <begin position="100"/>
        <end position="269"/>
    </location>
</feature>
<dbReference type="EMBL" id="VIAQ01000006">
    <property type="protein sequence ID" value="TQD28410.1"/>
    <property type="molecule type" value="Genomic_DNA"/>
</dbReference>
<dbReference type="PANTHER" id="PTHR43055:SF1">
    <property type="entry name" value="FORMATE-DEPENDENT PHOSPHORIBOSYLGLYCINAMIDE FORMYLTRANSFERASE"/>
    <property type="match status" value="1"/>
</dbReference>
<evidence type="ECO:0000256" key="4">
    <source>
        <dbReference type="PROSITE-ProRule" id="PRU00409"/>
    </source>
</evidence>
<reference evidence="6 7" key="1">
    <citation type="submission" date="2019-06" db="EMBL/GenBank/DDBJ databases">
        <title>Draft genome sequence of Methanolobus vulcani B1d.</title>
        <authorList>
            <person name="Creighbaum A.J."/>
            <person name="Ticak T."/>
            <person name="Hariraju D."/>
            <person name="Arivett B.A."/>
            <person name="Ferguson D.J.Jr."/>
        </authorList>
    </citation>
    <scope>NUCLEOTIDE SEQUENCE [LARGE SCALE GENOMIC DNA]</scope>
    <source>
        <strain evidence="6 7">B1d</strain>
    </source>
</reference>
<keyword evidence="2 4" id="KW-0547">Nucleotide-binding</keyword>
<evidence type="ECO:0000259" key="5">
    <source>
        <dbReference type="PROSITE" id="PS50975"/>
    </source>
</evidence>
<accession>A0A7Z8P2G7</accession>
<keyword evidence="7" id="KW-1185">Reference proteome</keyword>
<dbReference type="InterPro" id="IPR003806">
    <property type="entry name" value="ATP-grasp_PylC-type"/>
</dbReference>
<evidence type="ECO:0000313" key="7">
    <source>
        <dbReference type="Proteomes" id="UP000319335"/>
    </source>
</evidence>
<keyword evidence="3 4" id="KW-0067">ATP-binding</keyword>
<dbReference type="Pfam" id="PF02655">
    <property type="entry name" value="ATP-grasp_3"/>
    <property type="match status" value="1"/>
</dbReference>
<dbReference type="PROSITE" id="PS50975">
    <property type="entry name" value="ATP_GRASP"/>
    <property type="match status" value="1"/>
</dbReference>
<dbReference type="GO" id="GO:0046872">
    <property type="term" value="F:metal ion binding"/>
    <property type="evidence" value="ECO:0007669"/>
    <property type="project" value="InterPro"/>
</dbReference>
<dbReference type="AlphaFoldDB" id="A0A7Z8P2G7"/>
<dbReference type="RefSeq" id="WP_154808516.1">
    <property type="nucleotide sequence ID" value="NZ_VIAQ01000006.1"/>
</dbReference>
<name>A0A7Z8P2G7_9EURY</name>
<comment type="caution">
    <text evidence="6">The sequence shown here is derived from an EMBL/GenBank/DDBJ whole genome shotgun (WGS) entry which is preliminary data.</text>
</comment>
<sequence length="367" mass="41755">MTTICIIGGKLQGFEVTYLAHKAGMDVVLVDRREKPLIRKVVDDFHCFDVVKEPEKLIELSKNVDTIIPVNENLETIEFLRSVKDKLACPVLFDFDAYHISMDKKRSKDYFKSIDIPAPADKPTKPPYFVKPPCESSSIGTSIIYDNEGLEGLDPSMLIEEYVEGDVISLEVIGDGTHFAVVKETKIHIDDTYDCHMVTPIDNYPEFRKITYELAKNLNLRGIMDVEAIDSPRGLKVLEIDARFPSQTPTAVYHSTGVNLVEMLMQAFLGEVQETNMVPETNYCIYEHLLLENGELKPVGEHVLSQGDEYVQFHESEGLEIFESRGDNKDSVFTLISYGTDREETEKIRQNGMEMIIGHFMNREQEE</sequence>
<dbReference type="GO" id="GO:0005524">
    <property type="term" value="F:ATP binding"/>
    <property type="evidence" value="ECO:0007669"/>
    <property type="project" value="UniProtKB-UniRule"/>
</dbReference>
<dbReference type="Proteomes" id="UP000319335">
    <property type="component" value="Unassembled WGS sequence"/>
</dbReference>
<keyword evidence="1 6" id="KW-0436">Ligase</keyword>
<dbReference type="GO" id="GO:0016874">
    <property type="term" value="F:ligase activity"/>
    <property type="evidence" value="ECO:0007669"/>
    <property type="project" value="UniProtKB-KW"/>
</dbReference>
<dbReference type="InterPro" id="IPR011761">
    <property type="entry name" value="ATP-grasp"/>
</dbReference>
<dbReference type="SUPFAM" id="SSF56059">
    <property type="entry name" value="Glutathione synthetase ATP-binding domain-like"/>
    <property type="match status" value="1"/>
</dbReference>
<proteinExistence type="predicted"/>
<dbReference type="Gene3D" id="3.40.50.720">
    <property type="entry name" value="NAD(P)-binding Rossmann-like Domain"/>
    <property type="match status" value="1"/>
</dbReference>
<organism evidence="6 7">
    <name type="scientific">Methanolobus vulcani</name>
    <dbReference type="NCBI Taxonomy" id="38026"/>
    <lineage>
        <taxon>Archaea</taxon>
        <taxon>Methanobacteriati</taxon>
        <taxon>Methanobacteriota</taxon>
        <taxon>Stenosarchaea group</taxon>
        <taxon>Methanomicrobia</taxon>
        <taxon>Methanosarcinales</taxon>
        <taxon>Methanosarcinaceae</taxon>
        <taxon>Methanolobus</taxon>
    </lineage>
</organism>
<evidence type="ECO:0000256" key="1">
    <source>
        <dbReference type="ARBA" id="ARBA00022598"/>
    </source>
</evidence>
<dbReference type="Gene3D" id="3.30.470.20">
    <property type="entry name" value="ATP-grasp fold, B domain"/>
    <property type="match status" value="1"/>
</dbReference>
<evidence type="ECO:0000256" key="2">
    <source>
        <dbReference type="ARBA" id="ARBA00022741"/>
    </source>
</evidence>
<dbReference type="GO" id="GO:0005829">
    <property type="term" value="C:cytosol"/>
    <property type="evidence" value="ECO:0007669"/>
    <property type="project" value="TreeGrafter"/>
</dbReference>
<dbReference type="PANTHER" id="PTHR43055">
    <property type="entry name" value="FORMATE-DEPENDENT PHOSPHORIBOSYLGLYCINAMIDE FORMYLTRANSFERASE"/>
    <property type="match status" value="1"/>
</dbReference>
<evidence type="ECO:0000256" key="3">
    <source>
        <dbReference type="ARBA" id="ARBA00022840"/>
    </source>
</evidence>
<dbReference type="InterPro" id="IPR023890">
    <property type="entry name" value="Pyrrolys_PylC"/>
</dbReference>
<gene>
    <name evidence="6" type="primary">pylC</name>
    <name evidence="6" type="ORF">FKV42_01760</name>
</gene>